<dbReference type="Proteomes" id="UP000827986">
    <property type="component" value="Unassembled WGS sequence"/>
</dbReference>
<gene>
    <name evidence="1" type="ORF">KIL84_013062</name>
</gene>
<proteinExistence type="predicted"/>
<reference evidence="1" key="1">
    <citation type="submission" date="2021-09" db="EMBL/GenBank/DDBJ databases">
        <title>The genome of Mauremys mutica provides insights into the evolution of semi-aquatic lifestyle.</title>
        <authorList>
            <person name="Gong S."/>
            <person name="Gao Y."/>
        </authorList>
    </citation>
    <scope>NUCLEOTIDE SEQUENCE</scope>
    <source>
        <strain evidence="1">MM-2020</strain>
        <tissue evidence="1">Muscle</tissue>
    </source>
</reference>
<comment type="caution">
    <text evidence="1">The sequence shown here is derived from an EMBL/GenBank/DDBJ whole genome shotgun (WGS) entry which is preliminary data.</text>
</comment>
<organism evidence="1 2">
    <name type="scientific">Mauremys mutica</name>
    <name type="common">yellowpond turtle</name>
    <dbReference type="NCBI Taxonomy" id="74926"/>
    <lineage>
        <taxon>Eukaryota</taxon>
        <taxon>Metazoa</taxon>
        <taxon>Chordata</taxon>
        <taxon>Craniata</taxon>
        <taxon>Vertebrata</taxon>
        <taxon>Euteleostomi</taxon>
        <taxon>Archelosauria</taxon>
        <taxon>Testudinata</taxon>
        <taxon>Testudines</taxon>
        <taxon>Cryptodira</taxon>
        <taxon>Durocryptodira</taxon>
        <taxon>Testudinoidea</taxon>
        <taxon>Geoemydidae</taxon>
        <taxon>Geoemydinae</taxon>
        <taxon>Mauremys</taxon>
    </lineage>
</organism>
<keyword evidence="2" id="KW-1185">Reference proteome</keyword>
<evidence type="ECO:0000313" key="1">
    <source>
        <dbReference type="EMBL" id="KAH1185121.1"/>
    </source>
</evidence>
<evidence type="ECO:0000313" key="2">
    <source>
        <dbReference type="Proteomes" id="UP000827986"/>
    </source>
</evidence>
<dbReference type="EMBL" id="JAHDVG010000464">
    <property type="protein sequence ID" value="KAH1185121.1"/>
    <property type="molecule type" value="Genomic_DNA"/>
</dbReference>
<name>A0A9D3XTA9_9SAUR</name>
<accession>A0A9D3XTA9</accession>
<sequence>MVYQADYLNGRSLSEGSKNTLQSVDNGCDARMHSFLRQQRANLFHFHACRLCLESSCMQARSPVIIICGEYRDSKTCLQQSLKSRSKLGCLMGGGVFLVKTQKNCTQ</sequence>
<protein>
    <submittedName>
        <fullName evidence="1">Uncharacterized protein</fullName>
    </submittedName>
</protein>
<dbReference type="AlphaFoldDB" id="A0A9D3XTA9"/>